<protein>
    <submittedName>
        <fullName evidence="2">Uncharacterized protein</fullName>
    </submittedName>
</protein>
<organism evidence="2 3">
    <name type="scientific">Candidatus Iainarchaeum sp</name>
    <dbReference type="NCBI Taxonomy" id="3101447"/>
    <lineage>
        <taxon>Archaea</taxon>
        <taxon>Candidatus Iainarchaeota</taxon>
        <taxon>Candidatus Iainarchaeia</taxon>
        <taxon>Candidatus Iainarchaeales</taxon>
        <taxon>Candidatus Iainarchaeaceae</taxon>
        <taxon>Candidatus Iainarchaeum</taxon>
    </lineage>
</organism>
<comment type="caution">
    <text evidence="2">The sequence shown here is derived from an EMBL/GenBank/DDBJ whole genome shotgun (WGS) entry which is preliminary data.</text>
</comment>
<reference evidence="2" key="1">
    <citation type="submission" date="2021-01" db="EMBL/GenBank/DDBJ databases">
        <title>Active Sulfur Cycling in an Early Earth Analoge.</title>
        <authorList>
            <person name="Hahn C.R."/>
            <person name="Youssef N.H."/>
            <person name="Elshahed M."/>
        </authorList>
    </citation>
    <scope>NUCLEOTIDE SEQUENCE</scope>
    <source>
        <strain evidence="2">Zod_Metabat.1151</strain>
    </source>
</reference>
<proteinExistence type="predicted"/>
<keyword evidence="1" id="KW-0812">Transmembrane</keyword>
<name>A0A938YYQ9_9ARCH</name>
<dbReference type="EMBL" id="JAFGDB010000086">
    <property type="protein sequence ID" value="MBN2067798.1"/>
    <property type="molecule type" value="Genomic_DNA"/>
</dbReference>
<dbReference type="AlphaFoldDB" id="A0A938YYQ9"/>
<sequence>MGFILKSSKLAVCLFIFYIVMDMLRASGIQIFGNSYYTEMGFALFMIAIFMDITFSFHKW</sequence>
<evidence type="ECO:0000256" key="1">
    <source>
        <dbReference type="SAM" id="Phobius"/>
    </source>
</evidence>
<gene>
    <name evidence="2" type="ORF">JW744_04990</name>
</gene>
<evidence type="ECO:0000313" key="3">
    <source>
        <dbReference type="Proteomes" id="UP000809243"/>
    </source>
</evidence>
<feature type="transmembrane region" description="Helical" evidence="1">
    <location>
        <begin position="36"/>
        <end position="57"/>
    </location>
</feature>
<keyword evidence="1" id="KW-1133">Transmembrane helix</keyword>
<dbReference type="Proteomes" id="UP000809243">
    <property type="component" value="Unassembled WGS sequence"/>
</dbReference>
<accession>A0A938YYQ9</accession>
<keyword evidence="1" id="KW-0472">Membrane</keyword>
<evidence type="ECO:0000313" key="2">
    <source>
        <dbReference type="EMBL" id="MBN2067798.1"/>
    </source>
</evidence>